<organism evidence="2">
    <name type="scientific">Pseudo-nitzschia australis</name>
    <dbReference type="NCBI Taxonomy" id="44445"/>
    <lineage>
        <taxon>Eukaryota</taxon>
        <taxon>Sar</taxon>
        <taxon>Stramenopiles</taxon>
        <taxon>Ochrophyta</taxon>
        <taxon>Bacillariophyta</taxon>
        <taxon>Bacillariophyceae</taxon>
        <taxon>Bacillariophycidae</taxon>
        <taxon>Bacillariales</taxon>
        <taxon>Bacillariaceae</taxon>
        <taxon>Pseudo-nitzschia</taxon>
    </lineage>
</organism>
<accession>A0A7S4AFG8</accession>
<feature type="compositionally biased region" description="Basic residues" evidence="1">
    <location>
        <begin position="37"/>
        <end position="46"/>
    </location>
</feature>
<name>A0A7S4AFG8_9STRA</name>
<dbReference type="AlphaFoldDB" id="A0A7S4AFG8"/>
<feature type="compositionally biased region" description="Low complexity" evidence="1">
    <location>
        <begin position="126"/>
        <end position="143"/>
    </location>
</feature>
<feature type="region of interest" description="Disordered" evidence="1">
    <location>
        <begin position="179"/>
        <end position="200"/>
    </location>
</feature>
<proteinExistence type="predicted"/>
<protein>
    <submittedName>
        <fullName evidence="2">Uncharacterized protein</fullName>
    </submittedName>
</protein>
<feature type="compositionally biased region" description="Low complexity" evidence="1">
    <location>
        <begin position="47"/>
        <end position="87"/>
    </location>
</feature>
<feature type="region of interest" description="Disordered" evidence="1">
    <location>
        <begin position="232"/>
        <end position="280"/>
    </location>
</feature>
<reference evidence="2" key="1">
    <citation type="submission" date="2021-01" db="EMBL/GenBank/DDBJ databases">
        <authorList>
            <person name="Corre E."/>
            <person name="Pelletier E."/>
            <person name="Niang G."/>
            <person name="Scheremetjew M."/>
            <person name="Finn R."/>
            <person name="Kale V."/>
            <person name="Holt S."/>
            <person name="Cochrane G."/>
            <person name="Meng A."/>
            <person name="Brown T."/>
            <person name="Cohen L."/>
        </authorList>
    </citation>
    <scope>NUCLEOTIDE SEQUENCE</scope>
    <source>
        <strain evidence="2">10249 10 AB</strain>
    </source>
</reference>
<gene>
    <name evidence="2" type="ORF">PAUS00366_LOCUS5936</name>
</gene>
<feature type="compositionally biased region" description="Basic and acidic residues" evidence="1">
    <location>
        <begin position="241"/>
        <end position="264"/>
    </location>
</feature>
<feature type="compositionally biased region" description="Polar residues" evidence="1">
    <location>
        <begin position="9"/>
        <end position="18"/>
    </location>
</feature>
<dbReference type="EMBL" id="HBIX01007648">
    <property type="protein sequence ID" value="CAE0713184.1"/>
    <property type="molecule type" value="Transcribed_RNA"/>
</dbReference>
<feature type="region of interest" description="Disordered" evidence="1">
    <location>
        <begin position="1"/>
        <end position="161"/>
    </location>
</feature>
<evidence type="ECO:0000256" key="1">
    <source>
        <dbReference type="SAM" id="MobiDB-lite"/>
    </source>
</evidence>
<sequence>MASGRPKETQQTCQTSTMLDKKNPANRQQQQQQQQHQQHHQQHHQHQLQQLQHQQQHQQLQQLQDQLQDQLQRQQQLQKQNRLQNQQRPQHWSPYANQPLPEKPFETESSSNLVREANEGTHLHRQQQQQQPSPSPMQQQQPMQQPPPPPPNNSRQKGRRAACRRVVLKNNEIIIPEVAVGEPSSPIDGGDNDNDEWSSKGEISDITEDYLHIPFSSPLYSKVLQAFREAATHRPGYYESSRNDDGGDKEGEDRNDDGGDHKNDGNPGIEEPNHVASVTL</sequence>
<evidence type="ECO:0000313" key="2">
    <source>
        <dbReference type="EMBL" id="CAE0713184.1"/>
    </source>
</evidence>